<proteinExistence type="predicted"/>
<protein>
    <submittedName>
        <fullName evidence="3">Dynein regulation protein LC7</fullName>
    </submittedName>
</protein>
<accession>A0ABQ2ZM80</accession>
<gene>
    <name evidence="3" type="ORF">GCM10010326_07720</name>
</gene>
<reference evidence="4" key="1">
    <citation type="journal article" date="2019" name="Int. J. Syst. Evol. Microbiol.">
        <title>The Global Catalogue of Microorganisms (GCM) 10K type strain sequencing project: providing services to taxonomists for standard genome sequencing and annotation.</title>
        <authorList>
            <consortium name="The Broad Institute Genomics Platform"/>
            <consortium name="The Broad Institute Genome Sequencing Center for Infectious Disease"/>
            <person name="Wu L."/>
            <person name="Ma J."/>
        </authorList>
    </citation>
    <scope>NUCLEOTIDE SEQUENCE [LARGE SCALE GENOMIC DNA]</scope>
    <source>
        <strain evidence="4">JCM 4594</strain>
    </source>
</reference>
<feature type="compositionally biased region" description="Basic and acidic residues" evidence="1">
    <location>
        <begin position="1"/>
        <end position="11"/>
    </location>
</feature>
<evidence type="ECO:0000256" key="1">
    <source>
        <dbReference type="SAM" id="MobiDB-lite"/>
    </source>
</evidence>
<feature type="region of interest" description="Disordered" evidence="1">
    <location>
        <begin position="1"/>
        <end position="27"/>
    </location>
</feature>
<dbReference type="PANTHER" id="PTHR36222:SF1">
    <property type="entry name" value="SERINE PROTEASE INHIBITOR RV3364C"/>
    <property type="match status" value="1"/>
</dbReference>
<dbReference type="InterPro" id="IPR053141">
    <property type="entry name" value="Mycobact_SerProt_Inhib_Rv3364c"/>
</dbReference>
<dbReference type="Gene3D" id="3.30.450.30">
    <property type="entry name" value="Dynein light chain 2a, cytoplasmic"/>
    <property type="match status" value="1"/>
</dbReference>
<dbReference type="Pfam" id="PF03259">
    <property type="entry name" value="Robl_LC7"/>
    <property type="match status" value="1"/>
</dbReference>
<evidence type="ECO:0000313" key="4">
    <source>
        <dbReference type="Proteomes" id="UP000600946"/>
    </source>
</evidence>
<evidence type="ECO:0000313" key="3">
    <source>
        <dbReference type="EMBL" id="GGY17742.1"/>
    </source>
</evidence>
<feature type="domain" description="Roadblock/LAMTOR2" evidence="2">
    <location>
        <begin position="33"/>
        <end position="123"/>
    </location>
</feature>
<sequence>MIDHQRPDAPQHAEAAPGPGSRARPGARSGELDWLLDDLVLRVGEVRHAVVLSNDGLAVGASSALTREDAEHLAAVASGFHSLAKGAGRHFRVGAVRQTMVEMDDGFLFVAAAGDGSCLTVLSSLTTDIGLIAYEMARLVKRVGEHLYTPPRHTVRPPAAG</sequence>
<evidence type="ECO:0000259" key="2">
    <source>
        <dbReference type="SMART" id="SM00960"/>
    </source>
</evidence>
<dbReference type="SMART" id="SM00960">
    <property type="entry name" value="Robl_LC7"/>
    <property type="match status" value="1"/>
</dbReference>
<keyword evidence="4" id="KW-1185">Reference proteome</keyword>
<dbReference type="Proteomes" id="UP000600946">
    <property type="component" value="Unassembled WGS sequence"/>
</dbReference>
<comment type="caution">
    <text evidence="3">The sequence shown here is derived from an EMBL/GenBank/DDBJ whole genome shotgun (WGS) entry which is preliminary data.</text>
</comment>
<organism evidence="3 4">
    <name type="scientific">Streptomyces xanthochromogenes</name>
    <dbReference type="NCBI Taxonomy" id="67384"/>
    <lineage>
        <taxon>Bacteria</taxon>
        <taxon>Bacillati</taxon>
        <taxon>Actinomycetota</taxon>
        <taxon>Actinomycetes</taxon>
        <taxon>Kitasatosporales</taxon>
        <taxon>Streptomycetaceae</taxon>
        <taxon>Streptomyces</taxon>
    </lineage>
</organism>
<dbReference type="GeneID" id="96288788"/>
<dbReference type="InterPro" id="IPR004942">
    <property type="entry name" value="Roadblock/LAMTOR2_dom"/>
</dbReference>
<dbReference type="SUPFAM" id="SSF103196">
    <property type="entry name" value="Roadblock/LC7 domain"/>
    <property type="match status" value="1"/>
</dbReference>
<dbReference type="PANTHER" id="PTHR36222">
    <property type="entry name" value="SERINE PROTEASE INHIBITOR RV3364C"/>
    <property type="match status" value="1"/>
</dbReference>
<dbReference type="EMBL" id="BMUU01000001">
    <property type="protein sequence ID" value="GGY17742.1"/>
    <property type="molecule type" value="Genomic_DNA"/>
</dbReference>
<name>A0ABQ2ZM80_9ACTN</name>
<dbReference type="RefSeq" id="WP_190026164.1">
    <property type="nucleotide sequence ID" value="NZ_BMUU01000001.1"/>
</dbReference>